<evidence type="ECO:0000256" key="1">
    <source>
        <dbReference type="SAM" id="MobiDB-lite"/>
    </source>
</evidence>
<accession>A0A256JJ11</accession>
<name>A0A256JJ11_HALEZ</name>
<feature type="compositionally biased region" description="Polar residues" evidence="1">
    <location>
        <begin position="134"/>
        <end position="143"/>
    </location>
</feature>
<feature type="region of interest" description="Disordered" evidence="1">
    <location>
        <begin position="1"/>
        <end position="22"/>
    </location>
</feature>
<feature type="compositionally biased region" description="Basic and acidic residues" evidence="1">
    <location>
        <begin position="295"/>
        <end position="324"/>
    </location>
</feature>
<organism evidence="2 3">
    <name type="scientific">Halorubrum ezzemoulense</name>
    <name type="common">Halorubrum chaoviator</name>
    <dbReference type="NCBI Taxonomy" id="337243"/>
    <lineage>
        <taxon>Archaea</taxon>
        <taxon>Methanobacteriati</taxon>
        <taxon>Methanobacteriota</taxon>
        <taxon>Stenosarchaea group</taxon>
        <taxon>Halobacteria</taxon>
        <taxon>Halobacteriales</taxon>
        <taxon>Haloferacaceae</taxon>
        <taxon>Halorubrum</taxon>
    </lineage>
</organism>
<protein>
    <submittedName>
        <fullName evidence="2">Uncharacterized protein</fullName>
    </submittedName>
</protein>
<feature type="region of interest" description="Disordered" evidence="1">
    <location>
        <begin position="294"/>
        <end position="324"/>
    </location>
</feature>
<dbReference type="AlphaFoldDB" id="A0A256JJ11"/>
<feature type="compositionally biased region" description="Acidic residues" evidence="1">
    <location>
        <begin position="106"/>
        <end position="127"/>
    </location>
</feature>
<reference evidence="2 3" key="1">
    <citation type="journal article" date="2014" name="Front. Microbiol.">
        <title>Population and genomic analysis of the genus Halorubrum.</title>
        <authorList>
            <person name="Fullmer M.S."/>
            <person name="Soucy S.M."/>
            <person name="Swithers K.S."/>
            <person name="Makkay A.M."/>
            <person name="Wheeler R."/>
            <person name="Ventosa A."/>
            <person name="Gogarten J.P."/>
            <person name="Papke R.T."/>
        </authorList>
    </citation>
    <scope>NUCLEOTIDE SEQUENCE [LARGE SCALE GENOMIC DNA]</scope>
    <source>
        <strain evidence="2 3">Ga2p</strain>
    </source>
</reference>
<evidence type="ECO:0000313" key="2">
    <source>
        <dbReference type="EMBL" id="OYR68750.1"/>
    </source>
</evidence>
<feature type="compositionally biased region" description="Basic and acidic residues" evidence="1">
    <location>
        <begin position="185"/>
        <end position="199"/>
    </location>
</feature>
<dbReference type="EMBL" id="NHPA01000031">
    <property type="protein sequence ID" value="OYR68750.1"/>
    <property type="molecule type" value="Genomic_DNA"/>
</dbReference>
<proteinExistence type="predicted"/>
<feature type="compositionally biased region" description="Polar residues" evidence="1">
    <location>
        <begin position="160"/>
        <end position="171"/>
    </location>
</feature>
<evidence type="ECO:0000313" key="3">
    <source>
        <dbReference type="Proteomes" id="UP000215607"/>
    </source>
</evidence>
<feature type="compositionally biased region" description="Acidic residues" evidence="1">
    <location>
        <begin position="10"/>
        <end position="19"/>
    </location>
</feature>
<gene>
    <name evidence="2" type="ORF">DJ79_05065</name>
</gene>
<feature type="compositionally biased region" description="Basic residues" evidence="1">
    <location>
        <begin position="200"/>
        <end position="215"/>
    </location>
</feature>
<dbReference type="Proteomes" id="UP000215607">
    <property type="component" value="Unassembled WGS sequence"/>
</dbReference>
<sequence>MTKNTPESHSEDDDGDESDREQKATVKAYALLVYAYLRGGLRRVLDELSKAADEIAPQLTGALSGVSVPARAWKPLGLAAVLLIAAVAIPAAPIGDDPSASVETQEPVEGETFETETEPDTDSETSTEPERSTLNGVTLNELPSSFLDGSPDAPAPPEQVRSSAGSQTMNVETAVVDGEPAIVLEDDRTHDGRDDERRDRGRRRRAGDRPRRRPDARRPLGVDRNVVVRTAARRDPERGVRHPRGRLAVRGGAERSRRLGRVLRARILDEHGDVRWRSVALGREGRRRYRVPVRPQRDGCRRTVDQSDGRRDHEQPNRLSDDDRHDRPRYRWNCCSAGNDAYC</sequence>
<feature type="region of interest" description="Disordered" evidence="1">
    <location>
        <begin position="94"/>
        <end position="255"/>
    </location>
</feature>
<comment type="caution">
    <text evidence="2">The sequence shown here is derived from an EMBL/GenBank/DDBJ whole genome shotgun (WGS) entry which is preliminary data.</text>
</comment>